<name>A0AA87QD03_RHIRH</name>
<evidence type="ECO:0000256" key="1">
    <source>
        <dbReference type="SAM" id="SignalP"/>
    </source>
</evidence>
<evidence type="ECO:0000313" key="2">
    <source>
        <dbReference type="EMBL" id="GAJ96111.1"/>
    </source>
</evidence>
<organism evidence="2 3">
    <name type="scientific">Rhizobium rhizogenes NBRC 13257</name>
    <dbReference type="NCBI Taxonomy" id="1220581"/>
    <lineage>
        <taxon>Bacteria</taxon>
        <taxon>Pseudomonadati</taxon>
        <taxon>Pseudomonadota</taxon>
        <taxon>Alphaproteobacteria</taxon>
        <taxon>Hyphomicrobiales</taxon>
        <taxon>Rhizobiaceae</taxon>
        <taxon>Rhizobium/Agrobacterium group</taxon>
        <taxon>Rhizobium</taxon>
    </lineage>
</organism>
<proteinExistence type="predicted"/>
<dbReference type="Proteomes" id="UP000026941">
    <property type="component" value="Unassembled WGS sequence"/>
</dbReference>
<dbReference type="AlphaFoldDB" id="A0AA87QD03"/>
<dbReference type="EMBL" id="BAYX01000016">
    <property type="protein sequence ID" value="GAJ96111.1"/>
    <property type="molecule type" value="Genomic_DNA"/>
</dbReference>
<gene>
    <name evidence="2" type="ORF">RRH01S_16_00610</name>
</gene>
<protein>
    <submittedName>
        <fullName evidence="2">Uncharacterized protein</fullName>
    </submittedName>
</protein>
<keyword evidence="1" id="KW-0732">Signal</keyword>
<feature type="signal peptide" evidence="1">
    <location>
        <begin position="1"/>
        <end position="18"/>
    </location>
</feature>
<evidence type="ECO:0000313" key="3">
    <source>
        <dbReference type="Proteomes" id="UP000026941"/>
    </source>
</evidence>
<reference evidence="2 3" key="1">
    <citation type="submission" date="2014-05" db="EMBL/GenBank/DDBJ databases">
        <title>Whole genome shotgun sequence of Rhizobium rhizogenes NBRC 13257.</title>
        <authorList>
            <person name="Katano-Makiyama Y."/>
            <person name="Hosoyama A."/>
            <person name="Hashimoto M."/>
            <person name="Hosoyama Y."/>
            <person name="Noguchi M."/>
            <person name="Tsuchikane K."/>
            <person name="Kimura A."/>
            <person name="Ohji S."/>
            <person name="Ichikawa N."/>
            <person name="Yamazoe A."/>
            <person name="Fujita N."/>
        </authorList>
    </citation>
    <scope>NUCLEOTIDE SEQUENCE [LARGE SCALE GENOMIC DNA]</scope>
    <source>
        <strain evidence="2 3">NBRC 13257</strain>
    </source>
</reference>
<feature type="chain" id="PRO_5041667830" evidence="1">
    <location>
        <begin position="19"/>
        <end position="158"/>
    </location>
</feature>
<accession>A0AA87QD03</accession>
<sequence length="158" mass="17649">MIGRAVVTLCLLSTSAVAADYKPYQNSRFGYSIDLPSEFKVVSVADNNDGMKLVSLNGSAMLLVWGNQIMQGGFKAESDYRRKSYSDEGWQISYEKHATAWASYSGVRDGRILYVREIALCDDAMGNFSLEYPQVDQKRYGAIVERLVKSLAAPRHCE</sequence>
<comment type="caution">
    <text evidence="2">The sequence shown here is derived from an EMBL/GenBank/DDBJ whole genome shotgun (WGS) entry which is preliminary data.</text>
</comment>